<dbReference type="Gene3D" id="3.30.565.10">
    <property type="entry name" value="Histidine kinase-like ATPase, C-terminal domain"/>
    <property type="match status" value="1"/>
</dbReference>
<gene>
    <name evidence="3" type="ORF">FHS44_000580</name>
</gene>
<sequence length="155" mass="16924">MAIGQSWRERPLGEFVLERDPESVPIAREKALSIVGEDCSVRDDLLLVVSELVTNAIQHPELTGTIHVGLTAGMGLLIVEVRDPGTWYEAPRVVPPYDPLAVGGRGLLLVVLLCGGRWGTYVIRGGERIVWAAIPTAEWAPRAQDVIVARRRLVA</sequence>
<dbReference type="CDD" id="cd16936">
    <property type="entry name" value="HATPase_RsbW-like"/>
    <property type="match status" value="1"/>
</dbReference>
<dbReference type="InterPro" id="IPR050267">
    <property type="entry name" value="Anti-sigma-factor_SerPK"/>
</dbReference>
<keyword evidence="4" id="KW-1185">Reference proteome</keyword>
<dbReference type="InterPro" id="IPR003594">
    <property type="entry name" value="HATPase_dom"/>
</dbReference>
<accession>A0A7W7QHE8</accession>
<dbReference type="EMBL" id="JACHJP010000001">
    <property type="protein sequence ID" value="MBB4913508.1"/>
    <property type="molecule type" value="Genomic_DNA"/>
</dbReference>
<dbReference type="PANTHER" id="PTHR35526:SF3">
    <property type="entry name" value="ANTI-SIGMA-F FACTOR RSBW"/>
    <property type="match status" value="1"/>
</dbReference>
<evidence type="ECO:0000313" key="4">
    <source>
        <dbReference type="Proteomes" id="UP000552644"/>
    </source>
</evidence>
<name>A0A7W7QHE8_9ACTN</name>
<evidence type="ECO:0000259" key="2">
    <source>
        <dbReference type="Pfam" id="PF13581"/>
    </source>
</evidence>
<dbReference type="GO" id="GO:0004674">
    <property type="term" value="F:protein serine/threonine kinase activity"/>
    <property type="evidence" value="ECO:0007669"/>
    <property type="project" value="UniProtKB-KW"/>
</dbReference>
<dbReference type="Proteomes" id="UP000552644">
    <property type="component" value="Unassembled WGS sequence"/>
</dbReference>
<dbReference type="PANTHER" id="PTHR35526">
    <property type="entry name" value="ANTI-SIGMA-F FACTOR RSBW-RELATED"/>
    <property type="match status" value="1"/>
</dbReference>
<dbReference type="SUPFAM" id="SSF55874">
    <property type="entry name" value="ATPase domain of HSP90 chaperone/DNA topoisomerase II/histidine kinase"/>
    <property type="match status" value="1"/>
</dbReference>
<keyword evidence="1" id="KW-0808">Transferase</keyword>
<evidence type="ECO:0000256" key="1">
    <source>
        <dbReference type="ARBA" id="ARBA00022527"/>
    </source>
</evidence>
<dbReference type="RefSeq" id="WP_184712274.1">
    <property type="nucleotide sequence ID" value="NZ_JACHJP010000001.1"/>
</dbReference>
<comment type="caution">
    <text evidence="3">The sequence shown here is derived from an EMBL/GenBank/DDBJ whole genome shotgun (WGS) entry which is preliminary data.</text>
</comment>
<dbReference type="Pfam" id="PF13581">
    <property type="entry name" value="HATPase_c_2"/>
    <property type="match status" value="1"/>
</dbReference>
<feature type="domain" description="Histidine kinase/HSP90-like ATPase" evidence="2">
    <location>
        <begin position="19"/>
        <end position="110"/>
    </location>
</feature>
<organism evidence="3 4">
    <name type="scientific">Streptosporangium saharense</name>
    <dbReference type="NCBI Taxonomy" id="1706840"/>
    <lineage>
        <taxon>Bacteria</taxon>
        <taxon>Bacillati</taxon>
        <taxon>Actinomycetota</taxon>
        <taxon>Actinomycetes</taxon>
        <taxon>Streptosporangiales</taxon>
        <taxon>Streptosporangiaceae</taxon>
        <taxon>Streptosporangium</taxon>
    </lineage>
</organism>
<evidence type="ECO:0000313" key="3">
    <source>
        <dbReference type="EMBL" id="MBB4913508.1"/>
    </source>
</evidence>
<reference evidence="3 4" key="1">
    <citation type="submission" date="2020-08" db="EMBL/GenBank/DDBJ databases">
        <title>Genomic Encyclopedia of Type Strains, Phase III (KMG-III): the genomes of soil and plant-associated and newly described type strains.</title>
        <authorList>
            <person name="Whitman W."/>
        </authorList>
    </citation>
    <scope>NUCLEOTIDE SEQUENCE [LARGE SCALE GENOMIC DNA]</scope>
    <source>
        <strain evidence="3 4">CECT 8840</strain>
    </source>
</reference>
<protein>
    <recommendedName>
        <fullName evidence="2">Histidine kinase/HSP90-like ATPase domain-containing protein</fullName>
    </recommendedName>
</protein>
<dbReference type="AlphaFoldDB" id="A0A7W7QHE8"/>
<keyword evidence="1" id="KW-0418">Kinase</keyword>
<dbReference type="InterPro" id="IPR036890">
    <property type="entry name" value="HATPase_C_sf"/>
</dbReference>
<proteinExistence type="predicted"/>
<keyword evidence="1" id="KW-0723">Serine/threonine-protein kinase</keyword>